<feature type="transmembrane region" description="Helical" evidence="1">
    <location>
        <begin position="22"/>
        <end position="42"/>
    </location>
</feature>
<name>A0ABU0Z0J5_9MICO</name>
<keyword evidence="1" id="KW-0812">Transmembrane</keyword>
<evidence type="ECO:0000313" key="3">
    <source>
        <dbReference type="Proteomes" id="UP001235133"/>
    </source>
</evidence>
<organism evidence="2 3">
    <name type="scientific">Microbacterium psychrotolerans</name>
    <dbReference type="NCBI Taxonomy" id="3068321"/>
    <lineage>
        <taxon>Bacteria</taxon>
        <taxon>Bacillati</taxon>
        <taxon>Actinomycetota</taxon>
        <taxon>Actinomycetes</taxon>
        <taxon>Micrococcales</taxon>
        <taxon>Microbacteriaceae</taxon>
        <taxon>Microbacterium</taxon>
    </lineage>
</organism>
<evidence type="ECO:0000313" key="2">
    <source>
        <dbReference type="EMBL" id="MDQ7878108.1"/>
    </source>
</evidence>
<dbReference type="EMBL" id="JAVFWO010000002">
    <property type="protein sequence ID" value="MDQ7878108.1"/>
    <property type="molecule type" value="Genomic_DNA"/>
</dbReference>
<dbReference type="Pfam" id="PF10990">
    <property type="entry name" value="DUF2809"/>
    <property type="match status" value="1"/>
</dbReference>
<protein>
    <submittedName>
        <fullName evidence="2">DUF2809 domain-containing protein</fullName>
    </submittedName>
</protein>
<feature type="transmembrane region" description="Helical" evidence="1">
    <location>
        <begin position="78"/>
        <end position="99"/>
    </location>
</feature>
<dbReference type="Proteomes" id="UP001235133">
    <property type="component" value="Unassembled WGS sequence"/>
</dbReference>
<evidence type="ECO:0000256" key="1">
    <source>
        <dbReference type="SAM" id="Phobius"/>
    </source>
</evidence>
<gene>
    <name evidence="2" type="ORF">Q9R08_09005</name>
</gene>
<keyword evidence="1" id="KW-1133">Transmembrane helix</keyword>
<dbReference type="RefSeq" id="WP_308867629.1">
    <property type="nucleotide sequence ID" value="NZ_JAVFWO010000002.1"/>
</dbReference>
<keyword evidence="1" id="KW-0472">Membrane</keyword>
<accession>A0ABU0Z0J5</accession>
<dbReference type="InterPro" id="IPR021257">
    <property type="entry name" value="DUF2809"/>
</dbReference>
<sequence>MSADTGEAIPEARARPGTRRRVIAAVLLVLTIAAGLVVHAALPDSSATDIAGDALYAVAAYLAVVLVAPRMPAPAVGAVAMLWCVGVELFQLTGLPLAWGAEFAPAMLLLGTVFDGRDLVVYIATIAVATVLDAVIPSRTRSAR</sequence>
<feature type="transmembrane region" description="Helical" evidence="1">
    <location>
        <begin position="54"/>
        <end position="71"/>
    </location>
</feature>
<reference evidence="2 3" key="1">
    <citation type="submission" date="2023-08" db="EMBL/GenBank/DDBJ databases">
        <title>Microbacterium psychrotolerans sp. nov., a psychrotolerant bacterium isolated from soil in Heilongjiang Province, China.</title>
        <authorList>
            <person name="An P."/>
            <person name="Zhao D."/>
            <person name="Xiang H."/>
        </authorList>
    </citation>
    <scope>NUCLEOTIDE SEQUENCE [LARGE SCALE GENOMIC DNA]</scope>
    <source>
        <strain evidence="2 3">QXD-8</strain>
    </source>
</reference>
<comment type="caution">
    <text evidence="2">The sequence shown here is derived from an EMBL/GenBank/DDBJ whole genome shotgun (WGS) entry which is preliminary data.</text>
</comment>
<proteinExistence type="predicted"/>
<keyword evidence="3" id="KW-1185">Reference proteome</keyword>
<feature type="transmembrane region" description="Helical" evidence="1">
    <location>
        <begin position="119"/>
        <end position="136"/>
    </location>
</feature>